<protein>
    <submittedName>
        <fullName evidence="11">Olfactory receptor 144</fullName>
    </submittedName>
</protein>
<accession>A0A8J2HPY8</accession>
<evidence type="ECO:0000256" key="8">
    <source>
        <dbReference type="ARBA" id="ARBA00023170"/>
    </source>
</evidence>
<feature type="transmembrane region" description="Helical" evidence="10">
    <location>
        <begin position="30"/>
        <end position="53"/>
    </location>
</feature>
<name>A0A8J2HPY8_COTCN</name>
<gene>
    <name evidence="11" type="ORF">HICCMSTLAB_LOCUS12247</name>
</gene>
<keyword evidence="3" id="KW-0716">Sensory transduction</keyword>
<dbReference type="PANTHER" id="PTHR21137">
    <property type="entry name" value="ODORANT RECEPTOR"/>
    <property type="match status" value="1"/>
</dbReference>
<comment type="subcellular location">
    <subcellularLocation>
        <location evidence="1">Cell membrane</location>
        <topology evidence="1">Multi-pass membrane protein</topology>
    </subcellularLocation>
</comment>
<dbReference type="GO" id="GO:0005549">
    <property type="term" value="F:odorant binding"/>
    <property type="evidence" value="ECO:0007669"/>
    <property type="project" value="InterPro"/>
</dbReference>
<evidence type="ECO:0000256" key="1">
    <source>
        <dbReference type="ARBA" id="ARBA00004651"/>
    </source>
</evidence>
<sequence>MNFEEPYYKLPRNFARSIGCWPYQSRLESFLIGLFIVLAFTLQVGPIITAIVVHFDDRELILETIAPILTDIASFTVFVNSLINSKMVSSNFNVIKADWKLVANREEKLILEKYVELGNLMAAGYAGFVYLATVTFITEPVVPIIINLMLKTNLSAPHKLSVPMEWVVIDREKYYWILISYSGVCITVILTVLTAYDVLFITVVHHACGLFAVTGHRIQNLTSDEHFQNNTEKKIFLSSKKSHYEHLVSCIEIHRRALEYVDMIERTVTGCFGIVVLLNLPLISVTGMITLDNTLQQKIKNLMFTMGQVIHLFFECFLSQQLTDMSQQIHDQITAQKWYNIDVKSQKLLIIMIMRSQTPCMLTAGKIMGLSIETFGMLKTSGSYFTMLLSMQ</sequence>
<keyword evidence="6 10" id="KW-1133">Transmembrane helix</keyword>
<evidence type="ECO:0000256" key="9">
    <source>
        <dbReference type="ARBA" id="ARBA00023224"/>
    </source>
</evidence>
<dbReference type="InterPro" id="IPR004117">
    <property type="entry name" value="7tm6_olfct_rcpt"/>
</dbReference>
<feature type="transmembrane region" description="Helical" evidence="10">
    <location>
        <begin position="128"/>
        <end position="150"/>
    </location>
</feature>
<evidence type="ECO:0000256" key="10">
    <source>
        <dbReference type="SAM" id="Phobius"/>
    </source>
</evidence>
<feature type="transmembrane region" description="Helical" evidence="10">
    <location>
        <begin position="60"/>
        <end position="83"/>
    </location>
</feature>
<keyword evidence="12" id="KW-1185">Reference proteome</keyword>
<evidence type="ECO:0000313" key="11">
    <source>
        <dbReference type="EMBL" id="CAG5106412.1"/>
    </source>
</evidence>
<comment type="caution">
    <text evidence="11">The sequence shown here is derived from an EMBL/GenBank/DDBJ whole genome shotgun (WGS) entry which is preliminary data.</text>
</comment>
<dbReference type="GO" id="GO:0004984">
    <property type="term" value="F:olfactory receptor activity"/>
    <property type="evidence" value="ECO:0007669"/>
    <property type="project" value="InterPro"/>
</dbReference>
<reference evidence="11" key="1">
    <citation type="submission" date="2021-04" db="EMBL/GenBank/DDBJ databases">
        <authorList>
            <person name="Chebbi M.A.C M."/>
        </authorList>
    </citation>
    <scope>NUCLEOTIDE SEQUENCE</scope>
</reference>
<keyword evidence="9" id="KW-0807">Transducer</keyword>
<dbReference type="EMBL" id="CAJNRD030001124">
    <property type="protein sequence ID" value="CAG5106412.1"/>
    <property type="molecule type" value="Genomic_DNA"/>
</dbReference>
<keyword evidence="4 10" id="KW-0812">Transmembrane</keyword>
<evidence type="ECO:0000256" key="6">
    <source>
        <dbReference type="ARBA" id="ARBA00022989"/>
    </source>
</evidence>
<proteinExistence type="predicted"/>
<dbReference type="PANTHER" id="PTHR21137:SF35">
    <property type="entry name" value="ODORANT RECEPTOR 19A-RELATED"/>
    <property type="match status" value="1"/>
</dbReference>
<evidence type="ECO:0000256" key="4">
    <source>
        <dbReference type="ARBA" id="ARBA00022692"/>
    </source>
</evidence>
<keyword evidence="2" id="KW-1003">Cell membrane</keyword>
<dbReference type="AlphaFoldDB" id="A0A8J2HPY8"/>
<dbReference type="GO" id="GO:0007165">
    <property type="term" value="P:signal transduction"/>
    <property type="evidence" value="ECO:0007669"/>
    <property type="project" value="UniProtKB-KW"/>
</dbReference>
<evidence type="ECO:0000256" key="3">
    <source>
        <dbReference type="ARBA" id="ARBA00022606"/>
    </source>
</evidence>
<evidence type="ECO:0000256" key="7">
    <source>
        <dbReference type="ARBA" id="ARBA00023136"/>
    </source>
</evidence>
<feature type="non-terminal residue" evidence="11">
    <location>
        <position position="1"/>
    </location>
</feature>
<feature type="transmembrane region" description="Helical" evidence="10">
    <location>
        <begin position="174"/>
        <end position="196"/>
    </location>
</feature>
<feature type="transmembrane region" description="Helical" evidence="10">
    <location>
        <begin position="267"/>
        <end position="291"/>
    </location>
</feature>
<dbReference type="OrthoDB" id="7540137at2759"/>
<evidence type="ECO:0000256" key="2">
    <source>
        <dbReference type="ARBA" id="ARBA00022475"/>
    </source>
</evidence>
<organism evidence="11 12">
    <name type="scientific">Cotesia congregata</name>
    <name type="common">Parasitoid wasp</name>
    <name type="synonym">Apanteles congregatus</name>
    <dbReference type="NCBI Taxonomy" id="51543"/>
    <lineage>
        <taxon>Eukaryota</taxon>
        <taxon>Metazoa</taxon>
        <taxon>Ecdysozoa</taxon>
        <taxon>Arthropoda</taxon>
        <taxon>Hexapoda</taxon>
        <taxon>Insecta</taxon>
        <taxon>Pterygota</taxon>
        <taxon>Neoptera</taxon>
        <taxon>Endopterygota</taxon>
        <taxon>Hymenoptera</taxon>
        <taxon>Apocrita</taxon>
        <taxon>Ichneumonoidea</taxon>
        <taxon>Braconidae</taxon>
        <taxon>Microgastrinae</taxon>
        <taxon>Cotesia</taxon>
    </lineage>
</organism>
<evidence type="ECO:0000313" key="12">
    <source>
        <dbReference type="Proteomes" id="UP000786811"/>
    </source>
</evidence>
<keyword evidence="8 11" id="KW-0675">Receptor</keyword>
<keyword evidence="5" id="KW-0552">Olfaction</keyword>
<keyword evidence="7 10" id="KW-0472">Membrane</keyword>
<dbReference type="Proteomes" id="UP000786811">
    <property type="component" value="Unassembled WGS sequence"/>
</dbReference>
<evidence type="ECO:0000256" key="5">
    <source>
        <dbReference type="ARBA" id="ARBA00022725"/>
    </source>
</evidence>
<dbReference type="GO" id="GO:0005886">
    <property type="term" value="C:plasma membrane"/>
    <property type="evidence" value="ECO:0007669"/>
    <property type="project" value="UniProtKB-SubCell"/>
</dbReference>
<dbReference type="Pfam" id="PF02949">
    <property type="entry name" value="7tm_6"/>
    <property type="match status" value="1"/>
</dbReference>